<organism evidence="2 3">
    <name type="scientific">Dothidotthia symphoricarpi CBS 119687</name>
    <dbReference type="NCBI Taxonomy" id="1392245"/>
    <lineage>
        <taxon>Eukaryota</taxon>
        <taxon>Fungi</taxon>
        <taxon>Dikarya</taxon>
        <taxon>Ascomycota</taxon>
        <taxon>Pezizomycotina</taxon>
        <taxon>Dothideomycetes</taxon>
        <taxon>Pleosporomycetidae</taxon>
        <taxon>Pleosporales</taxon>
        <taxon>Dothidotthiaceae</taxon>
        <taxon>Dothidotthia</taxon>
    </lineage>
</organism>
<keyword evidence="3" id="KW-1185">Reference proteome</keyword>
<reference evidence="2" key="1">
    <citation type="journal article" date="2020" name="Stud. Mycol.">
        <title>101 Dothideomycetes genomes: a test case for predicting lifestyles and emergence of pathogens.</title>
        <authorList>
            <person name="Haridas S."/>
            <person name="Albert R."/>
            <person name="Binder M."/>
            <person name="Bloem J."/>
            <person name="Labutti K."/>
            <person name="Salamov A."/>
            <person name="Andreopoulos B."/>
            <person name="Baker S."/>
            <person name="Barry K."/>
            <person name="Bills G."/>
            <person name="Bluhm B."/>
            <person name="Cannon C."/>
            <person name="Castanera R."/>
            <person name="Culley D."/>
            <person name="Daum C."/>
            <person name="Ezra D."/>
            <person name="Gonzalez J."/>
            <person name="Henrissat B."/>
            <person name="Kuo A."/>
            <person name="Liang C."/>
            <person name="Lipzen A."/>
            <person name="Lutzoni F."/>
            <person name="Magnuson J."/>
            <person name="Mondo S."/>
            <person name="Nolan M."/>
            <person name="Ohm R."/>
            <person name="Pangilinan J."/>
            <person name="Park H.-J."/>
            <person name="Ramirez L."/>
            <person name="Alfaro M."/>
            <person name="Sun H."/>
            <person name="Tritt A."/>
            <person name="Yoshinaga Y."/>
            <person name="Zwiers L.-H."/>
            <person name="Turgeon B."/>
            <person name="Goodwin S."/>
            <person name="Spatafora J."/>
            <person name="Crous P."/>
            <person name="Grigoriev I."/>
        </authorList>
    </citation>
    <scope>NUCLEOTIDE SEQUENCE</scope>
    <source>
        <strain evidence="2">CBS 119687</strain>
    </source>
</reference>
<keyword evidence="1" id="KW-1133">Transmembrane helix</keyword>
<protein>
    <submittedName>
        <fullName evidence="2">Uncharacterized protein</fullName>
    </submittedName>
</protein>
<feature type="transmembrane region" description="Helical" evidence="1">
    <location>
        <begin position="63"/>
        <end position="84"/>
    </location>
</feature>
<feature type="transmembrane region" description="Helical" evidence="1">
    <location>
        <begin position="21"/>
        <end position="43"/>
    </location>
</feature>
<name>A0A6A5ZYK1_9PLEO</name>
<dbReference type="RefSeq" id="XP_033519215.1">
    <property type="nucleotide sequence ID" value="XM_033670911.1"/>
</dbReference>
<keyword evidence="1" id="KW-0812">Transmembrane</keyword>
<sequence>MNETRDPPPLMAEREECHRRILWAILGLSLGWTFMAMMTAALFNFDKESYPHEEHNTYNRDVVVVNVVYVPICLVLLGWSLWMWNGRNGWDNCTLRTRMICSCLIINAWWIGCIIAFFTVAHPIWLAGWLYLGIPAFICVVNQILMFSVVVGHVDDSYAW</sequence>
<evidence type="ECO:0000313" key="2">
    <source>
        <dbReference type="EMBL" id="KAF2124822.1"/>
    </source>
</evidence>
<dbReference type="GeneID" id="54411343"/>
<feature type="transmembrane region" description="Helical" evidence="1">
    <location>
        <begin position="104"/>
        <end position="125"/>
    </location>
</feature>
<gene>
    <name evidence="2" type="ORF">P153DRAFT_390289</name>
</gene>
<dbReference type="Proteomes" id="UP000799771">
    <property type="component" value="Unassembled WGS sequence"/>
</dbReference>
<keyword evidence="1" id="KW-0472">Membrane</keyword>
<evidence type="ECO:0000256" key="1">
    <source>
        <dbReference type="SAM" id="Phobius"/>
    </source>
</evidence>
<accession>A0A6A5ZYK1</accession>
<feature type="transmembrane region" description="Helical" evidence="1">
    <location>
        <begin position="131"/>
        <end position="154"/>
    </location>
</feature>
<dbReference type="EMBL" id="ML977518">
    <property type="protein sequence ID" value="KAF2124822.1"/>
    <property type="molecule type" value="Genomic_DNA"/>
</dbReference>
<proteinExistence type="predicted"/>
<evidence type="ECO:0000313" key="3">
    <source>
        <dbReference type="Proteomes" id="UP000799771"/>
    </source>
</evidence>
<dbReference type="AlphaFoldDB" id="A0A6A5ZYK1"/>